<dbReference type="PANTHER" id="PTHR47958">
    <property type="entry name" value="ATP-DEPENDENT RNA HELICASE DBP3"/>
    <property type="match status" value="1"/>
</dbReference>
<dbReference type="Pfam" id="PF00271">
    <property type="entry name" value="Helicase_C"/>
    <property type="match status" value="1"/>
</dbReference>
<dbReference type="OrthoDB" id="196131at2759"/>
<gene>
    <name evidence="2" type="primary">RH42</name>
    <name evidence="2" type="ORF">SNEC2469_LOCUS18807</name>
</gene>
<sequence>VLVATDVAARGLDIKGALLLERHLILTVHVGLVVNYDAANNTEDYVHRIGRTGRAGCKGFAVTFLDRRADAGKAKGIMEVMQRTNQPVPADLRDMVPGPGQALPLRTNGRLRPEGLLWCLSCKHVAF</sequence>
<protein>
    <submittedName>
        <fullName evidence="2">RH42 protein</fullName>
    </submittedName>
</protein>
<feature type="domain" description="Helicase C-terminal" evidence="1">
    <location>
        <begin position="1"/>
        <end position="96"/>
    </location>
</feature>
<dbReference type="AlphaFoldDB" id="A0A812W0E1"/>
<keyword evidence="3" id="KW-1185">Reference proteome</keyword>
<dbReference type="InterPro" id="IPR001650">
    <property type="entry name" value="Helicase_C-like"/>
</dbReference>
<reference evidence="2" key="1">
    <citation type="submission" date="2021-02" db="EMBL/GenBank/DDBJ databases">
        <authorList>
            <person name="Dougan E. K."/>
            <person name="Rhodes N."/>
            <person name="Thang M."/>
            <person name="Chan C."/>
        </authorList>
    </citation>
    <scope>NUCLEOTIDE SEQUENCE</scope>
</reference>
<dbReference type="PROSITE" id="PS51194">
    <property type="entry name" value="HELICASE_CTER"/>
    <property type="match status" value="1"/>
</dbReference>
<accession>A0A812W0E1</accession>
<evidence type="ECO:0000259" key="1">
    <source>
        <dbReference type="PROSITE" id="PS51194"/>
    </source>
</evidence>
<organism evidence="2 3">
    <name type="scientific">Symbiodinium necroappetens</name>
    <dbReference type="NCBI Taxonomy" id="1628268"/>
    <lineage>
        <taxon>Eukaryota</taxon>
        <taxon>Sar</taxon>
        <taxon>Alveolata</taxon>
        <taxon>Dinophyceae</taxon>
        <taxon>Suessiales</taxon>
        <taxon>Symbiodiniaceae</taxon>
        <taxon>Symbiodinium</taxon>
    </lineage>
</organism>
<dbReference type="Proteomes" id="UP000601435">
    <property type="component" value="Unassembled WGS sequence"/>
</dbReference>
<dbReference type="InterPro" id="IPR027417">
    <property type="entry name" value="P-loop_NTPase"/>
</dbReference>
<dbReference type="SUPFAM" id="SSF52540">
    <property type="entry name" value="P-loop containing nucleoside triphosphate hydrolases"/>
    <property type="match status" value="1"/>
</dbReference>
<feature type="non-terminal residue" evidence="2">
    <location>
        <position position="127"/>
    </location>
</feature>
<name>A0A812W0E1_9DINO</name>
<dbReference type="CDD" id="cd18787">
    <property type="entry name" value="SF2_C_DEAD"/>
    <property type="match status" value="1"/>
</dbReference>
<dbReference type="Gene3D" id="3.40.50.300">
    <property type="entry name" value="P-loop containing nucleotide triphosphate hydrolases"/>
    <property type="match status" value="1"/>
</dbReference>
<comment type="caution">
    <text evidence="2">The sequence shown here is derived from an EMBL/GenBank/DDBJ whole genome shotgun (WGS) entry which is preliminary data.</text>
</comment>
<evidence type="ECO:0000313" key="3">
    <source>
        <dbReference type="Proteomes" id="UP000601435"/>
    </source>
</evidence>
<evidence type="ECO:0000313" key="2">
    <source>
        <dbReference type="EMBL" id="CAE7661576.1"/>
    </source>
</evidence>
<dbReference type="EMBL" id="CAJNJA010031873">
    <property type="protein sequence ID" value="CAE7661576.1"/>
    <property type="molecule type" value="Genomic_DNA"/>
</dbReference>
<proteinExistence type="predicted"/>